<gene>
    <name evidence="1" type="ORF">LCGC14_1324670</name>
</gene>
<proteinExistence type="predicted"/>
<comment type="caution">
    <text evidence="1">The sequence shown here is derived from an EMBL/GenBank/DDBJ whole genome shotgun (WGS) entry which is preliminary data.</text>
</comment>
<evidence type="ECO:0008006" key="2">
    <source>
        <dbReference type="Google" id="ProtNLM"/>
    </source>
</evidence>
<sequence>MKKSFSRGKRFLVIPEINFEYGRFKFKRKNIQGTAIIKGKFNLSISPTFSKAFEKYFWLYDLESEVVGNTQISLGPYYPIWKWKEDKNKIHDFFYPAFSDILLDSKSGKLLKPHITDETKKARIQQLQILSNFFATYIQKIGLPIYYDRIIPVPAKPSYSFNSIEIICNEFNKIFQIPIDTTIITRNSDIRKSYDIKMSHNLNNSKILLIDDIITAGDTKGTICTSLNKFGCEIICMLTLGRTDHNIYEYDK</sequence>
<name>A0A0F9KJ14_9ZZZZ</name>
<dbReference type="InterPro" id="IPR029057">
    <property type="entry name" value="PRTase-like"/>
</dbReference>
<dbReference type="EMBL" id="LAZR01007938">
    <property type="protein sequence ID" value="KKM81943.1"/>
    <property type="molecule type" value="Genomic_DNA"/>
</dbReference>
<dbReference type="AlphaFoldDB" id="A0A0F9KJ14"/>
<dbReference type="InterPro" id="IPR000836">
    <property type="entry name" value="PRTase_dom"/>
</dbReference>
<reference evidence="1" key="1">
    <citation type="journal article" date="2015" name="Nature">
        <title>Complex archaea that bridge the gap between prokaryotes and eukaryotes.</title>
        <authorList>
            <person name="Spang A."/>
            <person name="Saw J.H."/>
            <person name="Jorgensen S.L."/>
            <person name="Zaremba-Niedzwiedzka K."/>
            <person name="Martijn J."/>
            <person name="Lind A.E."/>
            <person name="van Eijk R."/>
            <person name="Schleper C."/>
            <person name="Guy L."/>
            <person name="Ettema T.J."/>
        </authorList>
    </citation>
    <scope>NUCLEOTIDE SEQUENCE</scope>
</reference>
<organism evidence="1">
    <name type="scientific">marine sediment metagenome</name>
    <dbReference type="NCBI Taxonomy" id="412755"/>
    <lineage>
        <taxon>unclassified sequences</taxon>
        <taxon>metagenomes</taxon>
        <taxon>ecological metagenomes</taxon>
    </lineage>
</organism>
<dbReference type="Gene3D" id="3.40.50.2020">
    <property type="match status" value="1"/>
</dbReference>
<dbReference type="CDD" id="cd06223">
    <property type="entry name" value="PRTases_typeI"/>
    <property type="match status" value="1"/>
</dbReference>
<dbReference type="SUPFAM" id="SSF53271">
    <property type="entry name" value="PRTase-like"/>
    <property type="match status" value="1"/>
</dbReference>
<evidence type="ECO:0000313" key="1">
    <source>
        <dbReference type="EMBL" id="KKM81943.1"/>
    </source>
</evidence>
<protein>
    <recommendedName>
        <fullName evidence="2">Phosphoribosyltransferase domain-containing protein</fullName>
    </recommendedName>
</protein>
<accession>A0A0F9KJ14</accession>